<name>A0ABY4E2V2_9NEIS</name>
<proteinExistence type="inferred from homology"/>
<protein>
    <submittedName>
        <fullName evidence="2">Antirestriction protein</fullName>
    </submittedName>
</protein>
<dbReference type="Gene3D" id="3.30.70.3580">
    <property type="entry name" value="Antirestriction protein"/>
    <property type="match status" value="1"/>
</dbReference>
<organism evidence="2 3">
    <name type="scientific">Vitreoscilla massiliensis</name>
    <dbReference type="NCBI Taxonomy" id="1689272"/>
    <lineage>
        <taxon>Bacteria</taxon>
        <taxon>Pseudomonadati</taxon>
        <taxon>Pseudomonadota</taxon>
        <taxon>Betaproteobacteria</taxon>
        <taxon>Neisseriales</taxon>
        <taxon>Neisseriaceae</taxon>
        <taxon>Vitreoscilla</taxon>
    </lineage>
</organism>
<evidence type="ECO:0000256" key="1">
    <source>
        <dbReference type="ARBA" id="ARBA00008618"/>
    </source>
</evidence>
<comment type="similarity">
    <text evidence="1">Belongs to the antirestriction protein family.</text>
</comment>
<keyword evidence="3" id="KW-1185">Reference proteome</keyword>
<evidence type="ECO:0000313" key="3">
    <source>
        <dbReference type="Proteomes" id="UP000832011"/>
    </source>
</evidence>
<dbReference type="InterPro" id="IPR042297">
    <property type="entry name" value="Antirestriction_sf"/>
</dbReference>
<gene>
    <name evidence="2" type="ORF">LVJ82_03665</name>
</gene>
<dbReference type="RefSeq" id="WP_058356005.1">
    <property type="nucleotide sequence ID" value="NZ_CABKVG010000008.1"/>
</dbReference>
<sequence length="157" mass="17707">MTQPNKQVQTDISVSTHNDGITPIDKFECPMHQRMGFLPQYLGRAHVQFQSHVYVFAHQLIKGYDGGGWEFYHLTNGGFLMEWDNYKTITIHSPNGSSAEVDTETASTILNLMVLSELSFSLLVNADTLDKVVHCFHALREFALNHPNSATILKLID</sequence>
<dbReference type="Proteomes" id="UP000832011">
    <property type="component" value="Chromosome"/>
</dbReference>
<dbReference type="EMBL" id="CP091511">
    <property type="protein sequence ID" value="UOO90097.1"/>
    <property type="molecule type" value="Genomic_DNA"/>
</dbReference>
<dbReference type="Pfam" id="PF03230">
    <property type="entry name" value="Antirestrict"/>
    <property type="match status" value="1"/>
</dbReference>
<dbReference type="InterPro" id="IPR004914">
    <property type="entry name" value="Antirestrict"/>
</dbReference>
<evidence type="ECO:0000313" key="2">
    <source>
        <dbReference type="EMBL" id="UOO90097.1"/>
    </source>
</evidence>
<reference evidence="2 3" key="1">
    <citation type="journal article" date="2022" name="Res Sq">
        <title>Evolution of multicellular longitudinally dividing oral cavity symbionts (Neisseriaceae).</title>
        <authorList>
            <person name="Nyongesa S."/>
            <person name="Weber P."/>
            <person name="Bernet E."/>
            <person name="Pullido F."/>
            <person name="Nieckarz M."/>
            <person name="Delaby M."/>
            <person name="Nieves C."/>
            <person name="Viehboeck T."/>
            <person name="Krause N."/>
            <person name="Rivera-Millot A."/>
            <person name="Nakamura A."/>
            <person name="Vischer N."/>
            <person name="VanNieuwenhze M."/>
            <person name="Brun Y."/>
            <person name="Cava F."/>
            <person name="Bulgheresi S."/>
            <person name="Veyrier F."/>
        </authorList>
    </citation>
    <scope>NUCLEOTIDE SEQUENCE [LARGE SCALE GENOMIC DNA]</scope>
    <source>
        <strain evidence="2 3">SN4</strain>
    </source>
</reference>
<accession>A0ABY4E2V2</accession>